<dbReference type="EMBL" id="BONY01000015">
    <property type="protein sequence ID" value="GIH04956.1"/>
    <property type="molecule type" value="Genomic_DNA"/>
</dbReference>
<dbReference type="AlphaFoldDB" id="A0A8J3Q845"/>
<dbReference type="SUPFAM" id="SSF49452">
    <property type="entry name" value="Starch-binding domain-like"/>
    <property type="match status" value="1"/>
</dbReference>
<evidence type="ECO:0000313" key="1">
    <source>
        <dbReference type="EMBL" id="GIH04956.1"/>
    </source>
</evidence>
<dbReference type="Gene3D" id="2.60.40.1120">
    <property type="entry name" value="Carboxypeptidase-like, regulatory domain"/>
    <property type="match status" value="1"/>
</dbReference>
<accession>A0A8J3Q845</accession>
<evidence type="ECO:0000313" key="2">
    <source>
        <dbReference type="Proteomes" id="UP000612899"/>
    </source>
</evidence>
<reference evidence="1" key="1">
    <citation type="submission" date="2021-01" db="EMBL/GenBank/DDBJ databases">
        <title>Whole genome shotgun sequence of Rhizocola hellebori NBRC 109834.</title>
        <authorList>
            <person name="Komaki H."/>
            <person name="Tamura T."/>
        </authorList>
    </citation>
    <scope>NUCLEOTIDE SEQUENCE</scope>
    <source>
        <strain evidence="1">NBRC 109834</strain>
    </source>
</reference>
<proteinExistence type="predicted"/>
<keyword evidence="2" id="KW-1185">Reference proteome</keyword>
<comment type="caution">
    <text evidence="1">The sequence shown here is derived from an EMBL/GenBank/DDBJ whole genome shotgun (WGS) entry which is preliminary data.</text>
</comment>
<dbReference type="Proteomes" id="UP000612899">
    <property type="component" value="Unassembled WGS sequence"/>
</dbReference>
<organism evidence="1 2">
    <name type="scientific">Rhizocola hellebori</name>
    <dbReference type="NCBI Taxonomy" id="1392758"/>
    <lineage>
        <taxon>Bacteria</taxon>
        <taxon>Bacillati</taxon>
        <taxon>Actinomycetota</taxon>
        <taxon>Actinomycetes</taxon>
        <taxon>Micromonosporales</taxon>
        <taxon>Micromonosporaceae</taxon>
        <taxon>Rhizocola</taxon>
    </lineage>
</organism>
<dbReference type="GO" id="GO:0030246">
    <property type="term" value="F:carbohydrate binding"/>
    <property type="evidence" value="ECO:0007669"/>
    <property type="project" value="InterPro"/>
</dbReference>
<dbReference type="Pfam" id="PF13620">
    <property type="entry name" value="CarboxypepD_reg"/>
    <property type="match status" value="1"/>
</dbReference>
<gene>
    <name evidence="1" type="ORF">Rhe02_30230</name>
</gene>
<sequence length="534" mass="55589">MANSLTNPFDSVVTRTNRSGSFTLRPAVGRYKVSFQPPPTLLDQWATGKESEWAADVITVEADKEVVLEEKALPTGRVEGRLLDAAGRPVAFAGVAIENPSLDRFFQATTDADGRWFQTVRPGTYAVRFDTSNQAQWAHGKATPEAADPITVLADKTTIVDDKLAQTGSLSVRGMDARSGAPVTSFCVDAHTDFKIVFACTDNGVAELTELGAGTYTVKVTDGEHLDTSTPGVLVTAGNAATVTARMHQGATIAVTVTDAATGEPVGGICLSGKPADRATEYGGFVGDCADFSGKLTLTRVVPDRYVFFASAFDGQHGSQWVGPQGGVGAQTQAAVVTAIEGETTALAIRLDGQGTIAGVITDEATGEPAGNVEILAGNSGGTSEPDGSYELPGLGPYEWVVSFAGQWSGGGANRFAAIPVPVRENSTTPYNVKLQKKTTLTGRITGPAGQPPSFAELSVVNAKSFDIMGRPTVEADGTYSVGLLGPQDVKIHIIAAAGDRFVVMWYPNAAGFADGQAVSIPDSGSAVVDIPIR</sequence>
<dbReference type="InterPro" id="IPR013784">
    <property type="entry name" value="Carb-bd-like_fold"/>
</dbReference>
<protein>
    <submittedName>
        <fullName evidence="1">Uncharacterized protein</fullName>
    </submittedName>
</protein>
<name>A0A8J3Q845_9ACTN</name>